<evidence type="ECO:0000313" key="2">
    <source>
        <dbReference type="Proteomes" id="UP001307889"/>
    </source>
</evidence>
<keyword evidence="2" id="KW-1185">Reference proteome</keyword>
<sequence length="132" mass="14761">MNSLLSSKASDLVCQFVRLLIFTTYNRHSARLSLRMCANIQRSRAAVSRRTLCAYFENIKKELDGLPSSNVVNFDETNLQDDPGRSKAITKRGCKYPERVIDTSKSAHSLMYAAAADGTVLPAYVVYKAKHL</sequence>
<dbReference type="Proteomes" id="UP001307889">
    <property type="component" value="Chromosome 3"/>
</dbReference>
<organism evidence="1 2">
    <name type="scientific">Nesidiocoris tenuis</name>
    <dbReference type="NCBI Taxonomy" id="355587"/>
    <lineage>
        <taxon>Eukaryota</taxon>
        <taxon>Metazoa</taxon>
        <taxon>Ecdysozoa</taxon>
        <taxon>Arthropoda</taxon>
        <taxon>Hexapoda</taxon>
        <taxon>Insecta</taxon>
        <taxon>Pterygota</taxon>
        <taxon>Neoptera</taxon>
        <taxon>Paraneoptera</taxon>
        <taxon>Hemiptera</taxon>
        <taxon>Heteroptera</taxon>
        <taxon>Panheteroptera</taxon>
        <taxon>Cimicomorpha</taxon>
        <taxon>Miridae</taxon>
        <taxon>Dicyphina</taxon>
        <taxon>Nesidiocoris</taxon>
    </lineage>
</organism>
<gene>
    <name evidence="1" type="ORF">NTJ_04533</name>
</gene>
<dbReference type="EMBL" id="AP028911">
    <property type="protein sequence ID" value="BES91726.1"/>
    <property type="molecule type" value="Genomic_DNA"/>
</dbReference>
<name>A0ABN7ALE9_9HEMI</name>
<protein>
    <recommendedName>
        <fullName evidence="3">DDE-1 domain-containing protein</fullName>
    </recommendedName>
</protein>
<evidence type="ECO:0000313" key="1">
    <source>
        <dbReference type="EMBL" id="BES91726.1"/>
    </source>
</evidence>
<reference evidence="1 2" key="1">
    <citation type="submission" date="2023-09" db="EMBL/GenBank/DDBJ databases">
        <title>Nesidiocoris tenuis whole genome shotgun sequence.</title>
        <authorList>
            <person name="Shibata T."/>
            <person name="Shimoda M."/>
            <person name="Kobayashi T."/>
            <person name="Uehara T."/>
        </authorList>
    </citation>
    <scope>NUCLEOTIDE SEQUENCE [LARGE SCALE GENOMIC DNA]</scope>
    <source>
        <strain evidence="1 2">Japan</strain>
    </source>
</reference>
<accession>A0ABN7ALE9</accession>
<evidence type="ECO:0008006" key="3">
    <source>
        <dbReference type="Google" id="ProtNLM"/>
    </source>
</evidence>
<proteinExistence type="predicted"/>